<dbReference type="InterPro" id="IPR013767">
    <property type="entry name" value="PAS_fold"/>
</dbReference>
<keyword evidence="1" id="KW-0808">Transferase</keyword>
<dbReference type="EC" id="2.7.13.3" evidence="1"/>
<dbReference type="Gene3D" id="6.10.340.10">
    <property type="match status" value="1"/>
</dbReference>
<dbReference type="EMBL" id="AP017313">
    <property type="protein sequence ID" value="BAU53557.1"/>
    <property type="molecule type" value="Genomic_DNA"/>
</dbReference>
<keyword evidence="2" id="KW-1185">Reference proteome</keyword>
<name>A0A0X8X0G7_9SPHI</name>
<dbReference type="KEGG" id="mgot:MgSA37_01726"/>
<dbReference type="Proteomes" id="UP000218263">
    <property type="component" value="Chromosome"/>
</dbReference>
<reference evidence="1 2" key="1">
    <citation type="submission" date="2015-12" db="EMBL/GenBank/DDBJ databases">
        <title>Genome sequence of Mucilaginibacter gotjawali.</title>
        <authorList>
            <person name="Lee J.S."/>
            <person name="Lee K.C."/>
            <person name="Kim K.K."/>
            <person name="Lee B.W."/>
        </authorList>
    </citation>
    <scope>NUCLEOTIDE SEQUENCE [LARGE SCALE GENOMIC DNA]</scope>
    <source>
        <strain evidence="1 2">SA3-7</strain>
    </source>
</reference>
<dbReference type="GO" id="GO:0006355">
    <property type="term" value="P:regulation of DNA-templated transcription"/>
    <property type="evidence" value="ECO:0007669"/>
    <property type="project" value="InterPro"/>
</dbReference>
<dbReference type="GO" id="GO:0004673">
    <property type="term" value="F:protein histidine kinase activity"/>
    <property type="evidence" value="ECO:0007669"/>
    <property type="project" value="UniProtKB-EC"/>
</dbReference>
<dbReference type="Gene3D" id="3.30.450.20">
    <property type="entry name" value="PAS domain"/>
    <property type="match status" value="1"/>
</dbReference>
<dbReference type="InterPro" id="IPR003660">
    <property type="entry name" value="HAMP_dom"/>
</dbReference>
<dbReference type="PROSITE" id="PS50885">
    <property type="entry name" value="HAMP"/>
    <property type="match status" value="1"/>
</dbReference>
<dbReference type="GO" id="GO:0016020">
    <property type="term" value="C:membrane"/>
    <property type="evidence" value="ECO:0007669"/>
    <property type="project" value="InterPro"/>
</dbReference>
<accession>A0A0X8X0G7</accession>
<dbReference type="Pfam" id="PF00989">
    <property type="entry name" value="PAS"/>
    <property type="match status" value="1"/>
</dbReference>
<dbReference type="CDD" id="cd06225">
    <property type="entry name" value="HAMP"/>
    <property type="match status" value="1"/>
</dbReference>
<dbReference type="AlphaFoldDB" id="A0A0X8X0G7"/>
<protein>
    <submittedName>
        <fullName evidence="1">Alginate biosynthesis sensor protein KinB</fullName>
        <ecNumber evidence="1">2.7.13.3</ecNumber>
    </submittedName>
</protein>
<dbReference type="SMART" id="SM00304">
    <property type="entry name" value="HAMP"/>
    <property type="match status" value="1"/>
</dbReference>
<evidence type="ECO:0000313" key="2">
    <source>
        <dbReference type="Proteomes" id="UP000218263"/>
    </source>
</evidence>
<dbReference type="OrthoDB" id="877533at2"/>
<dbReference type="RefSeq" id="WP_096351163.1">
    <property type="nucleotide sequence ID" value="NZ_AP017313.1"/>
</dbReference>
<organism evidence="1 2">
    <name type="scientific">Mucilaginibacter gotjawali</name>
    <dbReference type="NCBI Taxonomy" id="1550579"/>
    <lineage>
        <taxon>Bacteria</taxon>
        <taxon>Pseudomonadati</taxon>
        <taxon>Bacteroidota</taxon>
        <taxon>Sphingobacteriia</taxon>
        <taxon>Sphingobacteriales</taxon>
        <taxon>Sphingobacteriaceae</taxon>
        <taxon>Mucilaginibacter</taxon>
    </lineage>
</organism>
<dbReference type="GO" id="GO:0007165">
    <property type="term" value="P:signal transduction"/>
    <property type="evidence" value="ECO:0007669"/>
    <property type="project" value="InterPro"/>
</dbReference>
<dbReference type="SUPFAM" id="SSF158472">
    <property type="entry name" value="HAMP domain-like"/>
    <property type="match status" value="1"/>
</dbReference>
<evidence type="ECO:0000313" key="1">
    <source>
        <dbReference type="EMBL" id="BAU53557.1"/>
    </source>
</evidence>
<sequence>MKIRKKLFVGFGILFVVVMFFGAASIYYIEKISETAKVTLKNNYNTLTFTRDMRSVLDENDLPLSAKASDAFNSALKKQENNITENGENEATAGVRRDFDQLINPSGSLAQKQALVRHVRLLLKTIDGLNMKAITDKNNATHETVNNATVYLGAGGFITFLIIFVLISNFPGFIVNPLHQLADGFMEVSHENYETRLDLQTSEEFAELSNAFNAMAERLGKNENINLTKRLSAESQVKIMAEAMPDAVIAVNEKQEVLFINMVGRKMLKIGEKPVAGQTLHAVIKHKDLLKSIAGKNNDKNAVAIDINSDQFELHSFEIVVPNLKPDPIGTLQFSGFPAGMIYILKNSSEKEKVKSV</sequence>
<gene>
    <name evidence="1" type="primary">kinB_1</name>
    <name evidence="1" type="ORF">MgSA37_01726</name>
</gene>
<dbReference type="Pfam" id="PF00672">
    <property type="entry name" value="HAMP"/>
    <property type="match status" value="1"/>
</dbReference>
<proteinExistence type="predicted"/>